<feature type="region of interest" description="Disordered" evidence="1">
    <location>
        <begin position="48"/>
        <end position="76"/>
    </location>
</feature>
<proteinExistence type="predicted"/>
<protein>
    <submittedName>
        <fullName evidence="3">Uncharacterized protein</fullName>
    </submittedName>
</protein>
<evidence type="ECO:0000256" key="2">
    <source>
        <dbReference type="SAM" id="Phobius"/>
    </source>
</evidence>
<dbReference type="OrthoDB" id="5887156at2"/>
<dbReference type="Proteomes" id="UP000189475">
    <property type="component" value="Unassembled WGS sequence"/>
</dbReference>
<feature type="compositionally biased region" description="Basic residues" evidence="1">
    <location>
        <begin position="51"/>
        <end position="60"/>
    </location>
</feature>
<keyword evidence="4" id="KW-1185">Reference proteome</keyword>
<evidence type="ECO:0000256" key="1">
    <source>
        <dbReference type="SAM" id="MobiDB-lite"/>
    </source>
</evidence>
<dbReference type="EMBL" id="FUFT01000002">
    <property type="protein sequence ID" value="SJL83017.1"/>
    <property type="molecule type" value="Genomic_DNA"/>
</dbReference>
<evidence type="ECO:0000313" key="4">
    <source>
        <dbReference type="Proteomes" id="UP000189475"/>
    </source>
</evidence>
<name>A0A1R4B271_9VIBR</name>
<evidence type="ECO:0000313" key="3">
    <source>
        <dbReference type="EMBL" id="SJL83017.1"/>
    </source>
</evidence>
<gene>
    <name evidence="3" type="ORF">VPAL9027_00963</name>
</gene>
<dbReference type="RefSeq" id="WP_077312838.1">
    <property type="nucleotide sequence ID" value="NZ_AP024887.1"/>
</dbReference>
<dbReference type="AlphaFoldDB" id="A0A1R4B271"/>
<feature type="transmembrane region" description="Helical" evidence="2">
    <location>
        <begin position="18"/>
        <end position="38"/>
    </location>
</feature>
<keyword evidence="2" id="KW-1133">Transmembrane helix</keyword>
<keyword evidence="2" id="KW-0472">Membrane</keyword>
<sequence length="76" mass="9244">MDFEFFVPCQPNWLCKPFFFVFTIVLLIGLGFFIRIVYREYLKSVRVKETHQRRRTHYRDRKGGDDGRPTNATKKR</sequence>
<accession>A0A1R4B271</accession>
<reference evidence="3 4" key="1">
    <citation type="submission" date="2017-02" db="EMBL/GenBank/DDBJ databases">
        <authorList>
            <person name="Peterson S.W."/>
        </authorList>
    </citation>
    <scope>NUCLEOTIDE SEQUENCE [LARGE SCALE GENOMIC DNA]</scope>
    <source>
        <strain evidence="3 4">CECT 9027</strain>
    </source>
</reference>
<keyword evidence="2" id="KW-0812">Transmembrane</keyword>
<dbReference type="STRING" id="1918946.VPAL9027_00963"/>
<organism evidence="3 4">
    <name type="scientific">Vibrio palustris</name>
    <dbReference type="NCBI Taxonomy" id="1918946"/>
    <lineage>
        <taxon>Bacteria</taxon>
        <taxon>Pseudomonadati</taxon>
        <taxon>Pseudomonadota</taxon>
        <taxon>Gammaproteobacteria</taxon>
        <taxon>Vibrionales</taxon>
        <taxon>Vibrionaceae</taxon>
        <taxon>Vibrio</taxon>
    </lineage>
</organism>